<dbReference type="SUPFAM" id="SSF55383">
    <property type="entry name" value="Copper amine oxidase, domain N"/>
    <property type="match status" value="1"/>
</dbReference>
<feature type="coiled-coil region" evidence="1">
    <location>
        <begin position="103"/>
        <end position="137"/>
    </location>
</feature>
<gene>
    <name evidence="4" type="ORF">ACFO4R_01890</name>
</gene>
<feature type="domain" description="Copper amine oxidase-like N-terminal" evidence="3">
    <location>
        <begin position="43"/>
        <end position="88"/>
    </location>
</feature>
<keyword evidence="2" id="KW-0732">Signal</keyword>
<evidence type="ECO:0000256" key="1">
    <source>
        <dbReference type="SAM" id="Coils"/>
    </source>
</evidence>
<feature type="signal peptide" evidence="2">
    <location>
        <begin position="1"/>
        <end position="22"/>
    </location>
</feature>
<name>A0ABV9QJ33_9FIRM</name>
<dbReference type="SUPFAM" id="SSF75704">
    <property type="entry name" value="Mitotic arrest deficient-like 1, Mad1"/>
    <property type="match status" value="1"/>
</dbReference>
<evidence type="ECO:0000313" key="5">
    <source>
        <dbReference type="Proteomes" id="UP001595916"/>
    </source>
</evidence>
<evidence type="ECO:0000256" key="2">
    <source>
        <dbReference type="SAM" id="SignalP"/>
    </source>
</evidence>
<protein>
    <submittedName>
        <fullName evidence="4">Stalk domain-containing protein</fullName>
    </submittedName>
</protein>
<evidence type="ECO:0000259" key="3">
    <source>
        <dbReference type="Pfam" id="PF07833"/>
    </source>
</evidence>
<keyword evidence="5" id="KW-1185">Reference proteome</keyword>
<dbReference type="Proteomes" id="UP001595916">
    <property type="component" value="Unassembled WGS sequence"/>
</dbReference>
<dbReference type="InterPro" id="IPR036582">
    <property type="entry name" value="Mao_N_sf"/>
</dbReference>
<reference evidence="5" key="1">
    <citation type="journal article" date="2019" name="Int. J. Syst. Evol. Microbiol.">
        <title>The Global Catalogue of Microorganisms (GCM) 10K type strain sequencing project: providing services to taxonomists for standard genome sequencing and annotation.</title>
        <authorList>
            <consortium name="The Broad Institute Genomics Platform"/>
            <consortium name="The Broad Institute Genome Sequencing Center for Infectious Disease"/>
            <person name="Wu L."/>
            <person name="Ma J."/>
        </authorList>
    </citation>
    <scope>NUCLEOTIDE SEQUENCE [LARGE SCALE GENOMIC DNA]</scope>
    <source>
        <strain evidence="5">CCUG 46385</strain>
    </source>
</reference>
<comment type="caution">
    <text evidence="4">The sequence shown here is derived from an EMBL/GenBank/DDBJ whole genome shotgun (WGS) entry which is preliminary data.</text>
</comment>
<organism evidence="4 5">
    <name type="scientific">Filifactor villosus</name>
    <dbReference type="NCBI Taxonomy" id="29374"/>
    <lineage>
        <taxon>Bacteria</taxon>
        <taxon>Bacillati</taxon>
        <taxon>Bacillota</taxon>
        <taxon>Clostridia</taxon>
        <taxon>Peptostreptococcales</taxon>
        <taxon>Filifactoraceae</taxon>
        <taxon>Filifactor</taxon>
    </lineage>
</organism>
<dbReference type="InterPro" id="IPR012854">
    <property type="entry name" value="Cu_amine_oxidase-like_N"/>
</dbReference>
<sequence length="275" mass="31417">MKRKIISVGLLLFFAVTPMVMAEARKTGPVYDVMSKPYVYSFNGDVRPMGEEYQTLEYDKRAYVPIRFVAEALNMKVQYDEKGQVISITAPPRPEVEKLSCPYITSNDKIRALEKRVAELEKENGELKKELDDYKTSLQKQAIDTGVNKNYALLPQYNMDENIRINIREGGFVNGGRDLYLDLQLENVSKYSDGVNLLPTETILSLNGKEYRATVNEVGVPLYNFMNNKEDTLTGGLHFEEVSHSSKESKCIAKFFYQKEDGTKKSLMIQFKIVE</sequence>
<dbReference type="RefSeq" id="WP_379787287.1">
    <property type="nucleotide sequence ID" value="NZ_JBHSHL010000005.1"/>
</dbReference>
<evidence type="ECO:0000313" key="4">
    <source>
        <dbReference type="EMBL" id="MFC4803823.1"/>
    </source>
</evidence>
<dbReference type="Pfam" id="PF07833">
    <property type="entry name" value="Cu_amine_oxidN1"/>
    <property type="match status" value="1"/>
</dbReference>
<feature type="chain" id="PRO_5046713567" evidence="2">
    <location>
        <begin position="23"/>
        <end position="275"/>
    </location>
</feature>
<accession>A0ABV9QJ33</accession>
<proteinExistence type="predicted"/>
<keyword evidence="1" id="KW-0175">Coiled coil</keyword>
<dbReference type="CDD" id="cd14686">
    <property type="entry name" value="bZIP"/>
    <property type="match status" value="1"/>
</dbReference>
<dbReference type="EMBL" id="JBHSHL010000005">
    <property type="protein sequence ID" value="MFC4803823.1"/>
    <property type="molecule type" value="Genomic_DNA"/>
</dbReference>